<evidence type="ECO:0000256" key="3">
    <source>
        <dbReference type="SAM" id="MobiDB-lite"/>
    </source>
</evidence>
<dbReference type="InterPro" id="IPR036860">
    <property type="entry name" value="SH2_dom_sf"/>
</dbReference>
<evidence type="ECO:0000256" key="2">
    <source>
        <dbReference type="PROSITE-ProRule" id="PRU00191"/>
    </source>
</evidence>
<dbReference type="PANTHER" id="PTHR10155:SF16">
    <property type="entry name" value="SUPPRESSOR OF CYTOKINE SIGNALING 2"/>
    <property type="match status" value="1"/>
</dbReference>
<protein>
    <submittedName>
        <fullName evidence="5">SOCS box protein</fullName>
    </submittedName>
</protein>
<keyword evidence="1 2" id="KW-0727">SH2 domain</keyword>
<reference evidence="5 6" key="1">
    <citation type="submission" date="2023-11" db="EMBL/GenBank/DDBJ databases">
        <title>Halocaridina rubra genome assembly.</title>
        <authorList>
            <person name="Smith C."/>
        </authorList>
    </citation>
    <scope>NUCLEOTIDE SEQUENCE [LARGE SCALE GENOMIC DNA]</scope>
    <source>
        <strain evidence="5">EP-1</strain>
        <tissue evidence="5">Whole</tissue>
    </source>
</reference>
<dbReference type="GO" id="GO:0046854">
    <property type="term" value="P:phosphatidylinositol phosphate biosynthetic process"/>
    <property type="evidence" value="ECO:0007669"/>
    <property type="project" value="TreeGrafter"/>
</dbReference>
<proteinExistence type="predicted"/>
<dbReference type="GO" id="GO:0035556">
    <property type="term" value="P:intracellular signal transduction"/>
    <property type="evidence" value="ECO:0007669"/>
    <property type="project" value="InterPro"/>
</dbReference>
<feature type="region of interest" description="Disordered" evidence="3">
    <location>
        <begin position="163"/>
        <end position="182"/>
    </location>
</feature>
<dbReference type="GO" id="GO:0046935">
    <property type="term" value="F:1-phosphatidylinositol-3-kinase regulator activity"/>
    <property type="evidence" value="ECO:0007669"/>
    <property type="project" value="TreeGrafter"/>
</dbReference>
<gene>
    <name evidence="5" type="primary">SOCS2_2</name>
    <name evidence="5" type="ORF">SK128_012522</name>
</gene>
<dbReference type="InterPro" id="IPR000980">
    <property type="entry name" value="SH2"/>
</dbReference>
<evidence type="ECO:0000313" key="5">
    <source>
        <dbReference type="EMBL" id="KAK7020633.1"/>
    </source>
</evidence>
<dbReference type="Proteomes" id="UP001381693">
    <property type="component" value="Unassembled WGS sequence"/>
</dbReference>
<dbReference type="InterPro" id="IPR036036">
    <property type="entry name" value="SOCS_box-like_dom_sf"/>
</dbReference>
<dbReference type="SUPFAM" id="SSF158235">
    <property type="entry name" value="SOCS box-like"/>
    <property type="match status" value="1"/>
</dbReference>
<dbReference type="GO" id="GO:0005942">
    <property type="term" value="C:phosphatidylinositol 3-kinase complex"/>
    <property type="evidence" value="ECO:0007669"/>
    <property type="project" value="TreeGrafter"/>
</dbReference>
<name>A0AAN8ZW33_HALRR</name>
<dbReference type="SUPFAM" id="SSF55550">
    <property type="entry name" value="SH2 domain"/>
    <property type="match status" value="1"/>
</dbReference>
<dbReference type="Gene3D" id="3.30.505.10">
    <property type="entry name" value="SH2 domain"/>
    <property type="match status" value="1"/>
</dbReference>
<accession>A0AAN8ZW33</accession>
<dbReference type="CDD" id="cd09923">
    <property type="entry name" value="SH2_SOCS_family"/>
    <property type="match status" value="1"/>
</dbReference>
<evidence type="ECO:0000259" key="4">
    <source>
        <dbReference type="PROSITE" id="PS50001"/>
    </source>
</evidence>
<dbReference type="AlphaFoldDB" id="A0AAN8ZW33"/>
<dbReference type="Pfam" id="PF00017">
    <property type="entry name" value="SH2"/>
    <property type="match status" value="1"/>
</dbReference>
<evidence type="ECO:0000313" key="6">
    <source>
        <dbReference type="Proteomes" id="UP001381693"/>
    </source>
</evidence>
<dbReference type="PRINTS" id="PR00401">
    <property type="entry name" value="SH2DOMAIN"/>
</dbReference>
<dbReference type="SMART" id="SM00252">
    <property type="entry name" value="SH2"/>
    <property type="match status" value="1"/>
</dbReference>
<dbReference type="PROSITE" id="PS50001">
    <property type="entry name" value="SH2"/>
    <property type="match status" value="1"/>
</dbReference>
<comment type="caution">
    <text evidence="5">The sequence shown here is derived from an EMBL/GenBank/DDBJ whole genome shotgun (WGS) entry which is preliminary data.</text>
</comment>
<evidence type="ECO:0000256" key="1">
    <source>
        <dbReference type="ARBA" id="ARBA00022999"/>
    </source>
</evidence>
<dbReference type="EMBL" id="JAXCGZ010022942">
    <property type="protein sequence ID" value="KAK7020633.1"/>
    <property type="molecule type" value="Genomic_DNA"/>
</dbReference>
<dbReference type="PANTHER" id="PTHR10155">
    <property type="entry name" value="PHOSPHATIDYLINOSITOL 3-KINASE REGULATORY SUBUNIT"/>
    <property type="match status" value="1"/>
</dbReference>
<feature type="domain" description="SH2" evidence="4">
    <location>
        <begin position="205"/>
        <end position="306"/>
    </location>
</feature>
<organism evidence="5 6">
    <name type="scientific">Halocaridina rubra</name>
    <name type="common">Hawaiian red shrimp</name>
    <dbReference type="NCBI Taxonomy" id="373956"/>
    <lineage>
        <taxon>Eukaryota</taxon>
        <taxon>Metazoa</taxon>
        <taxon>Ecdysozoa</taxon>
        <taxon>Arthropoda</taxon>
        <taxon>Crustacea</taxon>
        <taxon>Multicrustacea</taxon>
        <taxon>Malacostraca</taxon>
        <taxon>Eumalacostraca</taxon>
        <taxon>Eucarida</taxon>
        <taxon>Decapoda</taxon>
        <taxon>Pleocyemata</taxon>
        <taxon>Caridea</taxon>
        <taxon>Atyoidea</taxon>
        <taxon>Atyidae</taxon>
        <taxon>Halocaridina</taxon>
    </lineage>
</organism>
<keyword evidence="6" id="KW-1185">Reference proteome</keyword>
<sequence>MQVCPGCHTTRPSGQPYPDIPSVTPSHWHSTTAFNAGVMHPPYVCGRMFQVTNFPGATGPCPTASSASDRCIILPRESCQFFCYLACPYNCHAHAFTTCPTTSKLTCTVPELRTSLHTSGGGLVEGEKDANNIRSISPEAKVNYPINLNPFLSSSSSSLVNKALSDSPPLQRRSPSPDEADSMWTAAGDSRVLLATRNALEESGWYYGALSWQQAALMLQATEVGTFLIRDSASPQCLYSLSVQTTNGPTSVRIHYAFGKFRLDCTGHSQKLMPEFRGVVELVEHYIHSTSSQVWVDHEGKTFSPINIKKPFRRSAPSLQHLCRLAINCTFPKTSISPEENALWLLLFLHVLRWCWPARDLHVNAMSVTQDRRTWVPAYQERHHKGAKYSTADFCASIILADIGSYFMDQQGL</sequence>